<feature type="transmembrane region" description="Helical" evidence="8">
    <location>
        <begin position="62"/>
        <end position="83"/>
    </location>
</feature>
<keyword evidence="5 8" id="KW-0812">Transmembrane</keyword>
<reference evidence="9 10" key="1">
    <citation type="submission" date="2018-11" db="EMBL/GenBank/DDBJ databases">
        <authorList>
            <person name="Kleinhagauer T."/>
            <person name="Glaeser S.P."/>
            <person name="Spergser J."/>
            <person name="Ruckert C."/>
            <person name="Kaempfer P."/>
            <person name="Busse H.-J."/>
        </authorList>
    </citation>
    <scope>NUCLEOTIDE SEQUENCE [LARGE SCALE GENOMIC DNA]</scope>
    <source>
        <strain evidence="9 10">200CH</strain>
    </source>
</reference>
<accession>A0A3G6J3Q9</accession>
<name>A0A3G6J3Q9_9CORY</name>
<evidence type="ECO:0000256" key="2">
    <source>
        <dbReference type="ARBA" id="ARBA00009212"/>
    </source>
</evidence>
<dbReference type="Pfam" id="PF04066">
    <property type="entry name" value="MrpF_PhaF"/>
    <property type="match status" value="1"/>
</dbReference>
<sequence>MDAYQWCIAIAAALFGVSFFFTLYRLLVGPNSLDRVVSMDGMVAVIQCVFATYICLTLDTTVAAAMIVIALLGFIATVAITRYRKADLS</sequence>
<evidence type="ECO:0000256" key="4">
    <source>
        <dbReference type="ARBA" id="ARBA00022475"/>
    </source>
</evidence>
<dbReference type="Proteomes" id="UP000269019">
    <property type="component" value="Chromosome"/>
</dbReference>
<dbReference type="NCBIfam" id="NF005930">
    <property type="entry name" value="PRK07948.1"/>
    <property type="match status" value="1"/>
</dbReference>
<evidence type="ECO:0000313" key="10">
    <source>
        <dbReference type="Proteomes" id="UP000269019"/>
    </source>
</evidence>
<evidence type="ECO:0000256" key="3">
    <source>
        <dbReference type="ARBA" id="ARBA00022448"/>
    </source>
</evidence>
<dbReference type="PANTHER" id="PTHR34702">
    <property type="entry name" value="NA(+)/H(+) ANTIPORTER SUBUNIT F1"/>
    <property type="match status" value="1"/>
</dbReference>
<feature type="transmembrane region" description="Helical" evidence="8">
    <location>
        <begin position="6"/>
        <end position="24"/>
    </location>
</feature>
<keyword evidence="10" id="KW-1185">Reference proteome</keyword>
<evidence type="ECO:0000256" key="5">
    <source>
        <dbReference type="ARBA" id="ARBA00022692"/>
    </source>
</evidence>
<dbReference type="OrthoDB" id="3733837at2"/>
<evidence type="ECO:0000256" key="1">
    <source>
        <dbReference type="ARBA" id="ARBA00004651"/>
    </source>
</evidence>
<protein>
    <submittedName>
        <fullName evidence="9">Putative monovalent cation/H+ antiporter subunit F</fullName>
    </submittedName>
</protein>
<keyword evidence="4" id="KW-1003">Cell membrane</keyword>
<comment type="similarity">
    <text evidence="2">Belongs to the CPA3 antiporters (TC 2.A.63) subunit F family.</text>
</comment>
<dbReference type="GO" id="GO:0015385">
    <property type="term" value="F:sodium:proton antiporter activity"/>
    <property type="evidence" value="ECO:0007669"/>
    <property type="project" value="TreeGrafter"/>
</dbReference>
<evidence type="ECO:0000256" key="8">
    <source>
        <dbReference type="SAM" id="Phobius"/>
    </source>
</evidence>
<evidence type="ECO:0000313" key="9">
    <source>
        <dbReference type="EMBL" id="AZA12721.1"/>
    </source>
</evidence>
<dbReference type="KEGG" id="ccho:CCHOA_01465"/>
<dbReference type="PANTHER" id="PTHR34702:SF1">
    <property type="entry name" value="NA(+)_H(+) ANTIPORTER SUBUNIT F"/>
    <property type="match status" value="1"/>
</dbReference>
<dbReference type="AlphaFoldDB" id="A0A3G6J3Q9"/>
<keyword evidence="6 8" id="KW-1133">Transmembrane helix</keyword>
<evidence type="ECO:0000256" key="6">
    <source>
        <dbReference type="ARBA" id="ARBA00022989"/>
    </source>
</evidence>
<gene>
    <name evidence="9" type="ORF">CCHOA_01465</name>
</gene>
<dbReference type="InterPro" id="IPR007208">
    <property type="entry name" value="MrpF/PhaF-like"/>
</dbReference>
<keyword evidence="3" id="KW-0813">Transport</keyword>
<evidence type="ECO:0000256" key="7">
    <source>
        <dbReference type="ARBA" id="ARBA00023136"/>
    </source>
</evidence>
<organism evidence="9 10">
    <name type="scientific">Corynebacterium choanae</name>
    <dbReference type="NCBI Taxonomy" id="1862358"/>
    <lineage>
        <taxon>Bacteria</taxon>
        <taxon>Bacillati</taxon>
        <taxon>Actinomycetota</taxon>
        <taxon>Actinomycetes</taxon>
        <taxon>Mycobacteriales</taxon>
        <taxon>Corynebacteriaceae</taxon>
        <taxon>Corynebacterium</taxon>
    </lineage>
</organism>
<comment type="subcellular location">
    <subcellularLocation>
        <location evidence="1">Cell membrane</location>
        <topology evidence="1">Multi-pass membrane protein</topology>
    </subcellularLocation>
</comment>
<dbReference type="GO" id="GO:0005886">
    <property type="term" value="C:plasma membrane"/>
    <property type="evidence" value="ECO:0007669"/>
    <property type="project" value="UniProtKB-SubCell"/>
</dbReference>
<dbReference type="EMBL" id="CP033896">
    <property type="protein sequence ID" value="AZA12721.1"/>
    <property type="molecule type" value="Genomic_DNA"/>
</dbReference>
<keyword evidence="7 8" id="KW-0472">Membrane</keyword>
<proteinExistence type="inferred from homology"/>